<keyword evidence="4" id="KW-0472">Membrane</keyword>
<accession>A0A7J7KNM9</accession>
<keyword evidence="7" id="KW-1185">Reference proteome</keyword>
<feature type="domain" description="CUB" evidence="5">
    <location>
        <begin position="37"/>
        <end position="169"/>
    </location>
</feature>
<dbReference type="AlphaFoldDB" id="A0A7J7KNM9"/>
<evidence type="ECO:0000313" key="7">
    <source>
        <dbReference type="Proteomes" id="UP000593567"/>
    </source>
</evidence>
<dbReference type="OrthoDB" id="6369184at2759"/>
<dbReference type="InterPro" id="IPR000859">
    <property type="entry name" value="CUB_dom"/>
</dbReference>
<gene>
    <name evidence="6" type="ORF">EB796_001928</name>
</gene>
<dbReference type="SUPFAM" id="SSF49854">
    <property type="entry name" value="Spermadhesin, CUB domain"/>
    <property type="match status" value="3"/>
</dbReference>
<dbReference type="CDD" id="cd00041">
    <property type="entry name" value="CUB"/>
    <property type="match status" value="3"/>
</dbReference>
<dbReference type="FunFam" id="2.60.120.290:FF:000005">
    <property type="entry name" value="Procollagen C-endopeptidase enhancer 1"/>
    <property type="match status" value="1"/>
</dbReference>
<comment type="caution">
    <text evidence="6">The sequence shown here is derived from an EMBL/GenBank/DDBJ whole genome shotgun (WGS) entry which is preliminary data.</text>
</comment>
<dbReference type="PANTHER" id="PTHR24251">
    <property type="entry name" value="OVOCHYMASE-RELATED"/>
    <property type="match status" value="1"/>
</dbReference>
<evidence type="ECO:0000313" key="6">
    <source>
        <dbReference type="EMBL" id="KAF6039776.1"/>
    </source>
</evidence>
<evidence type="ECO:0000256" key="4">
    <source>
        <dbReference type="SAM" id="Phobius"/>
    </source>
</evidence>
<feature type="domain" description="CUB" evidence="5">
    <location>
        <begin position="186"/>
        <end position="311"/>
    </location>
</feature>
<proteinExistence type="predicted"/>
<organism evidence="6 7">
    <name type="scientific">Bugula neritina</name>
    <name type="common">Brown bryozoan</name>
    <name type="synonym">Sertularia neritina</name>
    <dbReference type="NCBI Taxonomy" id="10212"/>
    <lineage>
        <taxon>Eukaryota</taxon>
        <taxon>Metazoa</taxon>
        <taxon>Spiralia</taxon>
        <taxon>Lophotrochozoa</taxon>
        <taxon>Bryozoa</taxon>
        <taxon>Gymnolaemata</taxon>
        <taxon>Cheilostomatida</taxon>
        <taxon>Flustrina</taxon>
        <taxon>Buguloidea</taxon>
        <taxon>Bugulidae</taxon>
        <taxon>Bugula</taxon>
    </lineage>
</organism>
<keyword evidence="4" id="KW-1133">Transmembrane helix</keyword>
<keyword evidence="2" id="KW-1015">Disulfide bond</keyword>
<evidence type="ECO:0000256" key="2">
    <source>
        <dbReference type="ARBA" id="ARBA00023157"/>
    </source>
</evidence>
<reference evidence="6" key="1">
    <citation type="submission" date="2020-06" db="EMBL/GenBank/DDBJ databases">
        <title>Draft genome of Bugula neritina, a colonial animal packing powerful symbionts and potential medicines.</title>
        <authorList>
            <person name="Rayko M."/>
        </authorList>
    </citation>
    <scope>NUCLEOTIDE SEQUENCE [LARGE SCALE GENOMIC DNA]</scope>
    <source>
        <strain evidence="6">Kwan_BN1</strain>
    </source>
</reference>
<dbReference type="Proteomes" id="UP000593567">
    <property type="component" value="Unassembled WGS sequence"/>
</dbReference>
<comment type="caution">
    <text evidence="3">Lacks conserved residue(s) required for the propagation of feature annotation.</text>
</comment>
<feature type="domain" description="CUB" evidence="5">
    <location>
        <begin position="321"/>
        <end position="446"/>
    </location>
</feature>
<dbReference type="Pfam" id="PF00431">
    <property type="entry name" value="CUB"/>
    <property type="match status" value="3"/>
</dbReference>
<sequence length="494" mass="55113">MVSGYKRVAAAKAVRLALIVSFLSGSIYGVLNPGCQCVTFQKNGDKLSGEFFSPSYPSQYRNNIDCLLYTFIAPDDEPMIVEIAFTDLDLGQVNQYGNCNTGDKLRVYLHQTSPSINEEVKADTQICGNMTMMSNKRLYSKHGVLILELITDEVVRKKQRGFKGIFNFLPKASFQSDGVKISGSQCDYRVSAGAKLSGKFFSPGYPQSYPPNVNCSWVLSGDWHESVKITFLKIDLAVQATSQPRKCNSADSSYDIITVYDGDSNDSPVIGQFCGYHVYEEIFSTGTKIKVVFTSNDQLSMQGFAALFSFIKPVLQPRYKCDREIKSKYIKQGSMTSELYPNPYTPASLCTYKFYAAANERVAIKFIDFDLNTGGADSTVYRSCDLSDKVTVSIQVDNSYPETLMVLCGTKLPPAIMSNGPFLQLRFEAMTKNSQARGFKFQYQFVTDFGIKADEVVPYTPCTFWYKKSVNAEGEITPQTILGFTLRYPVSVFV</sequence>
<dbReference type="Gene3D" id="2.60.120.290">
    <property type="entry name" value="Spermadhesin, CUB domain"/>
    <property type="match status" value="3"/>
</dbReference>
<evidence type="ECO:0000256" key="1">
    <source>
        <dbReference type="ARBA" id="ARBA00022737"/>
    </source>
</evidence>
<feature type="transmembrane region" description="Helical" evidence="4">
    <location>
        <begin position="12"/>
        <end position="31"/>
    </location>
</feature>
<keyword evidence="4" id="KW-0812">Transmembrane</keyword>
<dbReference type="EMBL" id="VXIV02000212">
    <property type="protein sequence ID" value="KAF6039776.1"/>
    <property type="molecule type" value="Genomic_DNA"/>
</dbReference>
<dbReference type="SMART" id="SM00042">
    <property type="entry name" value="CUB"/>
    <property type="match status" value="3"/>
</dbReference>
<protein>
    <recommendedName>
        <fullName evidence="5">CUB domain-containing protein</fullName>
    </recommendedName>
</protein>
<name>A0A7J7KNM9_BUGNE</name>
<keyword evidence="1" id="KW-0677">Repeat</keyword>
<evidence type="ECO:0000256" key="3">
    <source>
        <dbReference type="PROSITE-ProRule" id="PRU00059"/>
    </source>
</evidence>
<dbReference type="InterPro" id="IPR035914">
    <property type="entry name" value="Sperma_CUB_dom_sf"/>
</dbReference>
<evidence type="ECO:0000259" key="5">
    <source>
        <dbReference type="PROSITE" id="PS01180"/>
    </source>
</evidence>
<dbReference type="PROSITE" id="PS01180">
    <property type="entry name" value="CUB"/>
    <property type="match status" value="3"/>
</dbReference>